<evidence type="ECO:0000313" key="2">
    <source>
        <dbReference type="Proteomes" id="UP000269208"/>
    </source>
</evidence>
<reference evidence="1 2" key="1">
    <citation type="submission" date="2018-12" db="EMBL/GenBank/DDBJ databases">
        <authorList>
            <consortium name="Pathogen Informatics"/>
        </authorList>
    </citation>
    <scope>NUCLEOTIDE SEQUENCE [LARGE SCALE GENOMIC DNA]</scope>
    <source>
        <strain evidence="1 2">NCTC6754</strain>
    </source>
</reference>
<dbReference type="AlphaFoldDB" id="A0A3S5DN84"/>
<name>A0A3S5DN84_SALET</name>
<accession>A0A3S5DN84</accession>
<proteinExistence type="predicted"/>
<evidence type="ECO:0000313" key="1">
    <source>
        <dbReference type="EMBL" id="VEB62767.1"/>
    </source>
</evidence>
<dbReference type="EMBL" id="LR134190">
    <property type="protein sequence ID" value="VEB62767.1"/>
    <property type="molecule type" value="Genomic_DNA"/>
</dbReference>
<gene>
    <name evidence="1" type="ORF">NCTC6754_08168</name>
</gene>
<protein>
    <submittedName>
        <fullName evidence="1">Uncharacterized protein</fullName>
    </submittedName>
</protein>
<sequence>MSVATARGSERFARNRVTQRAAVEIDQTQIQFFCVPGQKTRQQFVGIAKAEVNFTTGVAAFQAFQG</sequence>
<dbReference type="Proteomes" id="UP000269208">
    <property type="component" value="Chromosome"/>
</dbReference>
<organism evidence="1 2">
    <name type="scientific">Salmonella enterica I</name>
    <dbReference type="NCBI Taxonomy" id="59201"/>
    <lineage>
        <taxon>Bacteria</taxon>
        <taxon>Pseudomonadati</taxon>
        <taxon>Pseudomonadota</taxon>
        <taxon>Gammaproteobacteria</taxon>
        <taxon>Enterobacterales</taxon>
        <taxon>Enterobacteriaceae</taxon>
        <taxon>Salmonella</taxon>
    </lineage>
</organism>